<evidence type="ECO:0000256" key="2">
    <source>
        <dbReference type="SAM" id="SignalP"/>
    </source>
</evidence>
<dbReference type="Pfam" id="PF20606">
    <property type="entry name" value="DUF6799"/>
    <property type="match status" value="1"/>
</dbReference>
<dbReference type="RefSeq" id="WP_151078656.1">
    <property type="nucleotide sequence ID" value="NZ_CP047647.1"/>
</dbReference>
<reference evidence="3 4" key="1">
    <citation type="submission" date="2019-09" db="EMBL/GenBank/DDBJ databases">
        <title>Genome sequence of Hymenobacter sp. M3.</title>
        <authorList>
            <person name="Srinivasan S."/>
        </authorList>
    </citation>
    <scope>NUCLEOTIDE SEQUENCE [LARGE SCALE GENOMIC DNA]</scope>
    <source>
        <strain evidence="3 4">M3</strain>
    </source>
</reference>
<protein>
    <submittedName>
        <fullName evidence="3">Uncharacterized protein</fullName>
    </submittedName>
</protein>
<gene>
    <name evidence="3" type="ORF">F0P96_09670</name>
</gene>
<keyword evidence="2" id="KW-0732">Signal</keyword>
<sequence length="140" mass="15107">MAFLFRVLCCLLLPILAQGQAGASSDDGFVRRNGTMHVLRHGQLRPLTREIHLPNGRTVTPDGFVLDPAGGRTELAEGQGCTLLGQPTAVQPQPNGQWALRPAMPAPAPATAVGATPARISWLPPGWRKKWHGKKKGRKH</sequence>
<feature type="chain" id="PRO_5043478873" evidence="2">
    <location>
        <begin position="24"/>
        <end position="140"/>
    </location>
</feature>
<organism evidence="3 4">
    <name type="scientific">Hymenobacter busanensis</name>
    <dbReference type="NCBI Taxonomy" id="2607656"/>
    <lineage>
        <taxon>Bacteria</taxon>
        <taxon>Pseudomonadati</taxon>
        <taxon>Bacteroidota</taxon>
        <taxon>Cytophagia</taxon>
        <taxon>Cytophagales</taxon>
        <taxon>Hymenobacteraceae</taxon>
        <taxon>Hymenobacter</taxon>
    </lineage>
</organism>
<dbReference type="EMBL" id="VTWU01000003">
    <property type="protein sequence ID" value="KAA9333236.1"/>
    <property type="molecule type" value="Genomic_DNA"/>
</dbReference>
<evidence type="ECO:0000313" key="3">
    <source>
        <dbReference type="EMBL" id="KAA9333236.1"/>
    </source>
</evidence>
<evidence type="ECO:0000313" key="4">
    <source>
        <dbReference type="Proteomes" id="UP000326380"/>
    </source>
</evidence>
<dbReference type="Proteomes" id="UP000326380">
    <property type="component" value="Unassembled WGS sequence"/>
</dbReference>
<dbReference type="InterPro" id="IPR046478">
    <property type="entry name" value="DUF6799"/>
</dbReference>
<feature type="region of interest" description="Disordered" evidence="1">
    <location>
        <begin position="121"/>
        <end position="140"/>
    </location>
</feature>
<proteinExistence type="predicted"/>
<evidence type="ECO:0000256" key="1">
    <source>
        <dbReference type="SAM" id="MobiDB-lite"/>
    </source>
</evidence>
<feature type="signal peptide" evidence="2">
    <location>
        <begin position="1"/>
        <end position="23"/>
    </location>
</feature>
<name>A0A7L4ZYH3_9BACT</name>
<feature type="compositionally biased region" description="Basic residues" evidence="1">
    <location>
        <begin position="127"/>
        <end position="140"/>
    </location>
</feature>
<keyword evidence="4" id="KW-1185">Reference proteome</keyword>
<dbReference type="AlphaFoldDB" id="A0A7L4ZYH3"/>
<comment type="caution">
    <text evidence="3">The sequence shown here is derived from an EMBL/GenBank/DDBJ whole genome shotgun (WGS) entry which is preliminary data.</text>
</comment>
<accession>A0A7L4ZYH3</accession>